<keyword evidence="3 4" id="KW-0520">NAD</keyword>
<evidence type="ECO:0000256" key="1">
    <source>
        <dbReference type="ARBA" id="ARBA00007569"/>
    </source>
</evidence>
<evidence type="ECO:0000256" key="4">
    <source>
        <dbReference type="RuleBase" id="RU003456"/>
    </source>
</evidence>
<gene>
    <name evidence="3" type="primary">nuoC</name>
    <name evidence="7" type="ORF">G3M70_00945</name>
</gene>
<dbReference type="InterPro" id="IPR010218">
    <property type="entry name" value="NADH_DH_suC"/>
</dbReference>
<evidence type="ECO:0000256" key="3">
    <source>
        <dbReference type="HAMAP-Rule" id="MF_01357"/>
    </source>
</evidence>
<accession>A0A7T0FYH7</accession>
<evidence type="ECO:0000259" key="6">
    <source>
        <dbReference type="Pfam" id="PF00329"/>
    </source>
</evidence>
<keyword evidence="3 4" id="KW-1278">Translocase</keyword>
<keyword evidence="3" id="KW-0830">Ubiquinone</keyword>
<dbReference type="GO" id="GO:0048038">
    <property type="term" value="F:quinone binding"/>
    <property type="evidence" value="ECO:0007669"/>
    <property type="project" value="UniProtKB-KW"/>
</dbReference>
<comment type="subcellular location">
    <subcellularLocation>
        <location evidence="3">Cell membrane</location>
        <topology evidence="3">Peripheral membrane protein</topology>
        <orientation evidence="3">Cytoplasmic side</orientation>
    </subcellularLocation>
</comment>
<comment type="subunit">
    <text evidence="3">NDH-1 is composed of 14 different subunits. Subunits NuoB, C, D, E, F, and G constitute the peripheral sector of the complex.</text>
</comment>
<evidence type="ECO:0000313" key="7">
    <source>
        <dbReference type="EMBL" id="QPJ60530.1"/>
    </source>
</evidence>
<dbReference type="SUPFAM" id="SSF143243">
    <property type="entry name" value="Nqo5-like"/>
    <property type="match status" value="1"/>
</dbReference>
<organism evidence="7 8">
    <name type="scientific">Candidatus Nitronauta litoralis</name>
    <dbReference type="NCBI Taxonomy" id="2705533"/>
    <lineage>
        <taxon>Bacteria</taxon>
        <taxon>Pseudomonadati</taxon>
        <taxon>Nitrospinota/Tectimicrobiota group</taxon>
        <taxon>Nitrospinota</taxon>
        <taxon>Nitrospinia</taxon>
        <taxon>Nitrospinales</taxon>
        <taxon>Nitrospinaceae</taxon>
        <taxon>Candidatus Nitronauta</taxon>
    </lineage>
</organism>
<protein>
    <recommendedName>
        <fullName evidence="3">NADH-quinone oxidoreductase subunit C</fullName>
        <ecNumber evidence="3">7.1.1.-</ecNumber>
    </recommendedName>
    <alternativeName>
        <fullName evidence="3">NADH dehydrogenase I subunit C</fullName>
    </alternativeName>
    <alternativeName>
        <fullName evidence="3">NDH-1 subunit C</fullName>
    </alternativeName>
</protein>
<dbReference type="PANTHER" id="PTHR10884:SF14">
    <property type="entry name" value="NADH DEHYDROGENASE [UBIQUINONE] IRON-SULFUR PROTEIN 3, MITOCHONDRIAL"/>
    <property type="match status" value="1"/>
</dbReference>
<dbReference type="Pfam" id="PF00329">
    <property type="entry name" value="Complex1_30kDa"/>
    <property type="match status" value="1"/>
</dbReference>
<dbReference type="PANTHER" id="PTHR10884">
    <property type="entry name" value="NADH DEHYDROGENASE UBIQUINONE IRON-SULFUR PROTEIN 3"/>
    <property type="match status" value="1"/>
</dbReference>
<reference evidence="7 8" key="1">
    <citation type="submission" date="2020-02" db="EMBL/GenBank/DDBJ databases">
        <title>Genomic and physiological characterization of two novel Nitrospinaceae genera.</title>
        <authorList>
            <person name="Mueller A.J."/>
            <person name="Jung M.-Y."/>
            <person name="Strachan C.R."/>
            <person name="Herbold C.W."/>
            <person name="Kirkegaard R.H."/>
            <person name="Daims H."/>
        </authorList>
    </citation>
    <scope>NUCLEOTIDE SEQUENCE [LARGE SCALE GENOMIC DNA]</scope>
    <source>
        <strain evidence="7">EB</strain>
    </source>
</reference>
<dbReference type="EC" id="7.1.1.-" evidence="3"/>
<evidence type="ECO:0000256" key="5">
    <source>
        <dbReference type="RuleBase" id="RU003582"/>
    </source>
</evidence>
<dbReference type="HAMAP" id="MF_01357">
    <property type="entry name" value="NDH1_NuoC"/>
    <property type="match status" value="1"/>
</dbReference>
<dbReference type="Proteomes" id="UP000594688">
    <property type="component" value="Chromosome"/>
</dbReference>
<dbReference type="EMBL" id="CP048685">
    <property type="protein sequence ID" value="QPJ60530.1"/>
    <property type="molecule type" value="Genomic_DNA"/>
</dbReference>
<name>A0A7T0FYH7_9BACT</name>
<dbReference type="InterPro" id="IPR020396">
    <property type="entry name" value="NADH_UbQ_OxRdtase_CS"/>
</dbReference>
<dbReference type="GO" id="GO:0050136">
    <property type="term" value="F:NADH dehydrogenase (quinone) (non-electrogenic) activity"/>
    <property type="evidence" value="ECO:0007669"/>
    <property type="project" value="UniProtKB-UniRule"/>
</dbReference>
<evidence type="ECO:0000256" key="2">
    <source>
        <dbReference type="ARBA" id="ARBA00022448"/>
    </source>
</evidence>
<keyword evidence="3" id="KW-1003">Cell membrane</keyword>
<feature type="domain" description="NADH:ubiquinone oxidoreductase 30kDa subunit" evidence="6">
    <location>
        <begin position="31"/>
        <end position="151"/>
    </location>
</feature>
<dbReference type="PROSITE" id="PS00542">
    <property type="entry name" value="COMPLEX1_30K"/>
    <property type="match status" value="1"/>
</dbReference>
<dbReference type="InterPro" id="IPR037232">
    <property type="entry name" value="NADH_quin_OxRdtase_su_C/D-like"/>
</dbReference>
<evidence type="ECO:0000313" key="8">
    <source>
        <dbReference type="Proteomes" id="UP000594688"/>
    </source>
</evidence>
<keyword evidence="3" id="KW-0472">Membrane</keyword>
<dbReference type="GO" id="GO:0008137">
    <property type="term" value="F:NADH dehydrogenase (ubiquinone) activity"/>
    <property type="evidence" value="ECO:0007669"/>
    <property type="project" value="InterPro"/>
</dbReference>
<keyword evidence="3 5" id="KW-0874">Quinone</keyword>
<dbReference type="AlphaFoldDB" id="A0A7T0FYH7"/>
<keyword evidence="2 3" id="KW-0813">Transport</keyword>
<comment type="function">
    <text evidence="3">NDH-1 shuttles electrons from NADH, via FMN and iron-sulfur (Fe-S) centers, to quinones in the respiratory chain. The immediate electron acceptor for the enzyme in this species is believed to be ubiquinone. Couples the redox reaction to proton translocation (for every two electrons transferred, four hydrogen ions are translocated across the cytoplasmic membrane), and thus conserves the redox energy in a proton gradient.</text>
</comment>
<dbReference type="InterPro" id="IPR001268">
    <property type="entry name" value="NADH_UbQ_OxRdtase_30kDa_su"/>
</dbReference>
<sequence length="179" mass="20448">MTHQELIEKAKADLGDALTSAEVVLGDAVLHTSPEQFRRVAEYLKNDPAMDCNNVSHITGVDYLEQDREPRFEAVYEIHSLTKNHTVRVRVGLDEDEPSVPSVTDLWSGADFAEREMFDMYGFDVPGHPNLKRLIMPDDWEGNPMLKDYPLVWEDIAFSHNADHKSELVQTKAEYETED</sequence>
<dbReference type="KEGG" id="nli:G3M70_00945"/>
<comment type="catalytic activity">
    <reaction evidence="3 5">
        <text>a quinone + NADH + 5 H(+)(in) = a quinol + NAD(+) + 4 H(+)(out)</text>
        <dbReference type="Rhea" id="RHEA:57888"/>
        <dbReference type="ChEBI" id="CHEBI:15378"/>
        <dbReference type="ChEBI" id="CHEBI:24646"/>
        <dbReference type="ChEBI" id="CHEBI:57540"/>
        <dbReference type="ChEBI" id="CHEBI:57945"/>
        <dbReference type="ChEBI" id="CHEBI:132124"/>
    </reaction>
</comment>
<dbReference type="Gene3D" id="3.30.460.80">
    <property type="entry name" value="NADH:ubiquinone oxidoreductase, 30kDa subunit"/>
    <property type="match status" value="1"/>
</dbReference>
<proteinExistence type="inferred from homology"/>
<dbReference type="GO" id="GO:0005886">
    <property type="term" value="C:plasma membrane"/>
    <property type="evidence" value="ECO:0007669"/>
    <property type="project" value="UniProtKB-SubCell"/>
</dbReference>
<comment type="similarity">
    <text evidence="1 3 4">Belongs to the complex I 30 kDa subunit family.</text>
</comment>
<dbReference type="NCBIfam" id="TIGR01961">
    <property type="entry name" value="NuoC_fam"/>
    <property type="match status" value="1"/>
</dbReference>